<evidence type="ECO:0000313" key="3">
    <source>
        <dbReference type="Proteomes" id="UP000030380"/>
    </source>
</evidence>
<protein>
    <recommendedName>
        <fullName evidence="1">Methyltransferase type 11 domain-containing protein</fullName>
    </recommendedName>
</protein>
<dbReference type="Pfam" id="PF08241">
    <property type="entry name" value="Methyltransf_11"/>
    <property type="match status" value="1"/>
</dbReference>
<dbReference type="OrthoDB" id="6191410at2"/>
<name>A0A0A3ANY8_9PAST</name>
<dbReference type="GO" id="GO:0008757">
    <property type="term" value="F:S-adenosylmethionine-dependent methyltransferase activity"/>
    <property type="evidence" value="ECO:0007669"/>
    <property type="project" value="InterPro"/>
</dbReference>
<organism evidence="2 3">
    <name type="scientific">Chelonobacter oris</name>
    <dbReference type="NCBI Taxonomy" id="505317"/>
    <lineage>
        <taxon>Bacteria</taxon>
        <taxon>Pseudomonadati</taxon>
        <taxon>Pseudomonadota</taxon>
        <taxon>Gammaproteobacteria</taxon>
        <taxon>Pasteurellales</taxon>
        <taxon>Pasteurellaceae</taxon>
        <taxon>Chelonobacter</taxon>
    </lineage>
</organism>
<dbReference type="STRING" id="505317.OA57_02195"/>
<dbReference type="Gene3D" id="3.40.50.150">
    <property type="entry name" value="Vaccinia Virus protein VP39"/>
    <property type="match status" value="1"/>
</dbReference>
<dbReference type="EMBL" id="JSUM01000003">
    <property type="protein sequence ID" value="KGQ71066.1"/>
    <property type="molecule type" value="Genomic_DNA"/>
</dbReference>
<evidence type="ECO:0000313" key="2">
    <source>
        <dbReference type="EMBL" id="KGQ71066.1"/>
    </source>
</evidence>
<dbReference type="InterPro" id="IPR029063">
    <property type="entry name" value="SAM-dependent_MTases_sf"/>
</dbReference>
<dbReference type="Proteomes" id="UP000030380">
    <property type="component" value="Unassembled WGS sequence"/>
</dbReference>
<evidence type="ECO:0000259" key="1">
    <source>
        <dbReference type="Pfam" id="PF08241"/>
    </source>
</evidence>
<feature type="domain" description="Methyltransferase type 11" evidence="1">
    <location>
        <begin position="73"/>
        <end position="137"/>
    </location>
</feature>
<reference evidence="2 3" key="1">
    <citation type="submission" date="2014-11" db="EMBL/GenBank/DDBJ databases">
        <title>Draft genome sequence of Chelonobacter oris 1662T, associated with respiratory disease in Hermann's Tortoises.</title>
        <authorList>
            <person name="Kudirkiene E."/>
            <person name="Hansen M.J."/>
            <person name="Bojesen A.M."/>
        </authorList>
    </citation>
    <scope>NUCLEOTIDE SEQUENCE [LARGE SCALE GENOMIC DNA]</scope>
    <source>
        <strain evidence="2 3">1662</strain>
    </source>
</reference>
<accession>A0A0A3ANY8</accession>
<dbReference type="RefSeq" id="WP_034612852.1">
    <property type="nucleotide sequence ID" value="NZ_JSUM01000003.1"/>
</dbReference>
<keyword evidence="3" id="KW-1185">Reference proteome</keyword>
<dbReference type="InterPro" id="IPR013216">
    <property type="entry name" value="Methyltransf_11"/>
</dbReference>
<dbReference type="AlphaFoldDB" id="A0A0A3ANY8"/>
<gene>
    <name evidence="2" type="ORF">OA57_02195</name>
</gene>
<sequence>MKWRAKYPYALQLPTSWHQLKQGEYYCKTLDRYFEPWFAKVYGQHILKIGGLSAELARHSPNQHMILLYPDFPSAVEQSDSNSENRTLLQASITHLPFCEKTLDACLLANTLNFAQDPHQLLREVTRVLNDDGYLFISLFNPCSSLLWKRNLSKNPHGKSYAQMRKYLTWRVIDWLELLNFEVMEQQNLLKSSKIPHFCGFGGQLAVIVARKRTIPLSLKPQKVRFKSPLFTPANVLNRTEAPLDD</sequence>
<dbReference type="CDD" id="cd02440">
    <property type="entry name" value="AdoMet_MTases"/>
    <property type="match status" value="1"/>
</dbReference>
<proteinExistence type="predicted"/>
<dbReference type="SUPFAM" id="SSF53335">
    <property type="entry name" value="S-adenosyl-L-methionine-dependent methyltransferases"/>
    <property type="match status" value="1"/>
</dbReference>
<comment type="caution">
    <text evidence="2">The sequence shown here is derived from an EMBL/GenBank/DDBJ whole genome shotgun (WGS) entry which is preliminary data.</text>
</comment>